<dbReference type="GO" id="GO:0016020">
    <property type="term" value="C:membrane"/>
    <property type="evidence" value="ECO:0007669"/>
    <property type="project" value="UniProtKB-SubCell"/>
</dbReference>
<comment type="similarity">
    <text evidence="2">Belongs to the NlpA lipoprotein family.</text>
</comment>
<evidence type="ECO:0000256" key="3">
    <source>
        <dbReference type="ARBA" id="ARBA00022729"/>
    </source>
</evidence>
<evidence type="ECO:0000256" key="4">
    <source>
        <dbReference type="ARBA" id="ARBA00023136"/>
    </source>
</evidence>
<evidence type="ECO:0000313" key="8">
    <source>
        <dbReference type="Proteomes" id="UP000193427"/>
    </source>
</evidence>
<dbReference type="AlphaFoldDB" id="A0A1W6L6M7"/>
<accession>A0A1W6L6M7</accession>
<reference evidence="7 8" key="1">
    <citation type="submission" date="2016-04" db="EMBL/GenBank/DDBJ databases">
        <title>Complete genome sequence of natural rubber-degrading, novel Gram-negative bacterium, Rhizobacter gummiphilus strain NS21.</title>
        <authorList>
            <person name="Tabata M."/>
            <person name="Kasai D."/>
            <person name="Fukuda M."/>
        </authorList>
    </citation>
    <scope>NUCLEOTIDE SEQUENCE [LARGE SCALE GENOMIC DNA]</scope>
    <source>
        <strain evidence="7 8">NS21</strain>
    </source>
</reference>
<comment type="subcellular location">
    <subcellularLocation>
        <location evidence="1">Membrane</location>
        <topology evidence="1">Lipid-anchor</topology>
    </subcellularLocation>
</comment>
<evidence type="ECO:0000256" key="1">
    <source>
        <dbReference type="ARBA" id="ARBA00004635"/>
    </source>
</evidence>
<keyword evidence="5" id="KW-0564">Palmitate</keyword>
<evidence type="ECO:0000256" key="5">
    <source>
        <dbReference type="ARBA" id="ARBA00023139"/>
    </source>
</evidence>
<dbReference type="EMBL" id="CP015118">
    <property type="protein sequence ID" value="ARN19904.1"/>
    <property type="molecule type" value="Genomic_DNA"/>
</dbReference>
<dbReference type="PANTHER" id="PTHR30429">
    <property type="entry name" value="D-METHIONINE-BINDING LIPOPROTEIN METQ"/>
    <property type="match status" value="1"/>
</dbReference>
<keyword evidence="8" id="KW-1185">Reference proteome</keyword>
<dbReference type="Proteomes" id="UP000193427">
    <property type="component" value="Chromosome"/>
</dbReference>
<evidence type="ECO:0000313" key="7">
    <source>
        <dbReference type="EMBL" id="ARN19904.1"/>
    </source>
</evidence>
<keyword evidence="4" id="KW-0472">Membrane</keyword>
<dbReference type="PANTHER" id="PTHR30429:SF1">
    <property type="entry name" value="D-METHIONINE-BINDING LIPOPROTEIN METQ-RELATED"/>
    <property type="match status" value="1"/>
</dbReference>
<keyword evidence="3" id="KW-0732">Signal</keyword>
<proteinExistence type="inferred from homology"/>
<name>A0A1W6L6M7_9BURK</name>
<dbReference type="SUPFAM" id="SSF53850">
    <property type="entry name" value="Periplasmic binding protein-like II"/>
    <property type="match status" value="1"/>
</dbReference>
<sequence>MKRRTCLLAGAAALWRPAFATAPRDVAVGVLPGPHAEIMAVVRDVAAAQGLALRLVEREGGRAINDDVAGGRLDAACFQDAVAFAAEPRRQPAPLVEVAATVTLPVAIYSRRVASVRQLPRGASIGIPRERAAASRALVLLHNHGLVELRDGSGLTATPRDVTGIRYGFKLVPLPQDRLADALHRLDAAVIDRPHAVRAQLMPARDSIGLEDARTPWAGVLAVRDGDRAAGWVHTLVASYRSEPVKRFILAQYQDSVRRPW</sequence>
<dbReference type="RefSeq" id="WP_085750175.1">
    <property type="nucleotide sequence ID" value="NZ_BSPR01000008.1"/>
</dbReference>
<dbReference type="STRING" id="946333.A4W93_08255"/>
<protein>
    <submittedName>
        <fullName evidence="7">Uncharacterized protein</fullName>
    </submittedName>
</protein>
<gene>
    <name evidence="7" type="ORF">A4W93_08255</name>
</gene>
<evidence type="ECO:0000256" key="2">
    <source>
        <dbReference type="ARBA" id="ARBA00008973"/>
    </source>
</evidence>
<dbReference type="Gene3D" id="3.40.190.10">
    <property type="entry name" value="Periplasmic binding protein-like II"/>
    <property type="match status" value="2"/>
</dbReference>
<keyword evidence="6" id="KW-0449">Lipoprotein</keyword>
<organism evidence="7 8">
    <name type="scientific">Piscinibacter gummiphilus</name>
    <dbReference type="NCBI Taxonomy" id="946333"/>
    <lineage>
        <taxon>Bacteria</taxon>
        <taxon>Pseudomonadati</taxon>
        <taxon>Pseudomonadota</taxon>
        <taxon>Betaproteobacteria</taxon>
        <taxon>Burkholderiales</taxon>
        <taxon>Sphaerotilaceae</taxon>
        <taxon>Piscinibacter</taxon>
    </lineage>
</organism>
<evidence type="ECO:0000256" key="6">
    <source>
        <dbReference type="ARBA" id="ARBA00023288"/>
    </source>
</evidence>
<dbReference type="KEGG" id="rgu:A4W93_08255"/>
<dbReference type="Pfam" id="PF03180">
    <property type="entry name" value="Lipoprotein_9"/>
    <property type="match status" value="1"/>
</dbReference>
<dbReference type="InterPro" id="IPR004872">
    <property type="entry name" value="Lipoprotein_NlpA"/>
</dbReference>
<dbReference type="OrthoDB" id="9812878at2"/>